<dbReference type="Proteomes" id="UP000315303">
    <property type="component" value="Unassembled WGS sequence"/>
</dbReference>
<proteinExistence type="predicted"/>
<evidence type="ECO:0000313" key="4">
    <source>
        <dbReference type="Proteomes" id="UP000315303"/>
    </source>
</evidence>
<dbReference type="PANTHER" id="PTHR43685">
    <property type="entry name" value="GLYCOSYLTRANSFERASE"/>
    <property type="match status" value="1"/>
</dbReference>
<dbReference type="SUPFAM" id="SSF53448">
    <property type="entry name" value="Nucleotide-diphospho-sugar transferases"/>
    <property type="match status" value="1"/>
</dbReference>
<name>A0A502L4Z8_9GAMM</name>
<dbReference type="GO" id="GO:0016740">
    <property type="term" value="F:transferase activity"/>
    <property type="evidence" value="ECO:0007669"/>
    <property type="project" value="UniProtKB-KW"/>
</dbReference>
<evidence type="ECO:0000256" key="1">
    <source>
        <dbReference type="SAM" id="Phobius"/>
    </source>
</evidence>
<dbReference type="PANTHER" id="PTHR43685:SF11">
    <property type="entry name" value="GLYCOSYLTRANSFERASE TAGX-RELATED"/>
    <property type="match status" value="1"/>
</dbReference>
<accession>A0A502L4Z8</accession>
<dbReference type="InterPro" id="IPR029044">
    <property type="entry name" value="Nucleotide-diphossugar_trans"/>
</dbReference>
<keyword evidence="1" id="KW-1133">Transmembrane helix</keyword>
<dbReference type="CDD" id="cd00761">
    <property type="entry name" value="Glyco_tranf_GTA_type"/>
    <property type="match status" value="1"/>
</dbReference>
<evidence type="ECO:0000313" key="3">
    <source>
        <dbReference type="EMBL" id="TPH17073.1"/>
    </source>
</evidence>
<gene>
    <name evidence="3" type="ORF">EPA86_05160</name>
</gene>
<keyword evidence="1" id="KW-0472">Membrane</keyword>
<keyword evidence="1" id="KW-0812">Transmembrane</keyword>
<feature type="transmembrane region" description="Helical" evidence="1">
    <location>
        <begin position="300"/>
        <end position="321"/>
    </location>
</feature>
<comment type="caution">
    <text evidence="3">The sequence shown here is derived from an EMBL/GenBank/DDBJ whole genome shotgun (WGS) entry which is preliminary data.</text>
</comment>
<protein>
    <submittedName>
        <fullName evidence="3">Glycosyltransferase</fullName>
    </submittedName>
</protein>
<feature type="domain" description="Glycosyltransferase 2-like" evidence="2">
    <location>
        <begin position="8"/>
        <end position="125"/>
    </location>
</feature>
<dbReference type="Pfam" id="PF00535">
    <property type="entry name" value="Glycos_transf_2"/>
    <property type="match status" value="1"/>
</dbReference>
<dbReference type="OrthoDB" id="9802649at2"/>
<organism evidence="3 4">
    <name type="scientific">Litorilituus lipolyticus</name>
    <dbReference type="NCBI Taxonomy" id="2491017"/>
    <lineage>
        <taxon>Bacteria</taxon>
        <taxon>Pseudomonadati</taxon>
        <taxon>Pseudomonadota</taxon>
        <taxon>Gammaproteobacteria</taxon>
        <taxon>Alteromonadales</taxon>
        <taxon>Colwelliaceae</taxon>
        <taxon>Litorilituus</taxon>
    </lineage>
</organism>
<dbReference type="AlphaFoldDB" id="A0A502L4Z8"/>
<keyword evidence="3" id="KW-0808">Transferase</keyword>
<sequence>MYDKTIGIYMPTHNRVELLKKAINSVLAQSYQNFKLVIVNDGSSDGTQAYLESLKDPRISFIEHKSPMGACRSRNDAIDFLDTELVTGLDDDDTFLPERLTELLSVYDDNYSFVCSGYYWDYGTYKKPLFKGNREITLSDAFDLNQCSNQILVNRKRVIDIGGFDVSLPALQDYDLWIRLISNYGTAYRLGKPLYIVNSDQNIEHISSVDNKMKAIAIFSKKHEKLMLKRNKENFEFYKKKINGDKFSFLNLLTSIKYGLFNLKLRLFFSRYFKRISTIRLKYLQSGGLLHLLKSEIKDLLSSNCIHVTIVLILLFLTFYFY</sequence>
<reference evidence="3 4" key="1">
    <citation type="submission" date="2019-01" db="EMBL/GenBank/DDBJ databases">
        <title>Litorilituus lipolytica sp. nov., isolated from intertidal sand of the Yellow Sea in China.</title>
        <authorList>
            <person name="Liu A."/>
        </authorList>
    </citation>
    <scope>NUCLEOTIDE SEQUENCE [LARGE SCALE GENOMIC DNA]</scope>
    <source>
        <strain evidence="3 4">RZ04</strain>
    </source>
</reference>
<dbReference type="InterPro" id="IPR050834">
    <property type="entry name" value="Glycosyltransf_2"/>
</dbReference>
<keyword evidence="4" id="KW-1185">Reference proteome</keyword>
<dbReference type="InterPro" id="IPR001173">
    <property type="entry name" value="Glyco_trans_2-like"/>
</dbReference>
<evidence type="ECO:0000259" key="2">
    <source>
        <dbReference type="Pfam" id="PF00535"/>
    </source>
</evidence>
<dbReference type="Gene3D" id="3.90.550.10">
    <property type="entry name" value="Spore Coat Polysaccharide Biosynthesis Protein SpsA, Chain A"/>
    <property type="match status" value="1"/>
</dbReference>
<dbReference type="EMBL" id="SAWY01000009">
    <property type="protein sequence ID" value="TPH17073.1"/>
    <property type="molecule type" value="Genomic_DNA"/>
</dbReference>